<accession>A0A642VCZ6</accession>
<dbReference type="OrthoDB" id="4096984at2759"/>
<dbReference type="AlphaFoldDB" id="A0A642VCZ6"/>
<dbReference type="Proteomes" id="UP000761534">
    <property type="component" value="Unassembled WGS sequence"/>
</dbReference>
<dbReference type="VEuPathDB" id="FungiDB:TRICI_000645"/>
<sequence length="317" mass="35837">MRVHTRFSEYPLNASSLRSRLEHSIFQSRVNPPVSVFLDALDACKELVGGGTTAARAIPERSIELSQTDISNGNVKAEALAWRVVSHARRTLGVDQAYPVSKRYLTLRFEPKHQQLLELIALCKDASKQLELGYISLRYALLDRDLHLAFAILDAATKRPVSLQREQLLASTSLAVASILGAGLIDFPLSTFMLGISGSSIAAQYLALSRTDRVKWRKHVSVVHQLSHFHTLMMANRIIAGVDELMDVNVTNYHQKGHSISDHTEVLQCLRKELRHRNLKLISKPDEETELYHQYWKTAGKDIHWVEPDQDPTDRFL</sequence>
<dbReference type="EMBL" id="SWFS01000055">
    <property type="protein sequence ID" value="KAA8917194.1"/>
    <property type="molecule type" value="Genomic_DNA"/>
</dbReference>
<evidence type="ECO:0000313" key="1">
    <source>
        <dbReference type="EMBL" id="KAA8917194.1"/>
    </source>
</evidence>
<protein>
    <submittedName>
        <fullName evidence="1">Uncharacterized protein</fullName>
    </submittedName>
</protein>
<proteinExistence type="predicted"/>
<name>A0A642VCZ6_9ASCO</name>
<organism evidence="1 2">
    <name type="scientific">Trichomonascus ciferrii</name>
    <dbReference type="NCBI Taxonomy" id="44093"/>
    <lineage>
        <taxon>Eukaryota</taxon>
        <taxon>Fungi</taxon>
        <taxon>Dikarya</taxon>
        <taxon>Ascomycota</taxon>
        <taxon>Saccharomycotina</taxon>
        <taxon>Dipodascomycetes</taxon>
        <taxon>Dipodascales</taxon>
        <taxon>Trichomonascaceae</taxon>
        <taxon>Trichomonascus</taxon>
        <taxon>Trichomonascus ciferrii complex</taxon>
    </lineage>
</organism>
<gene>
    <name evidence="1" type="ORF">TRICI_000645</name>
</gene>
<keyword evidence="2" id="KW-1185">Reference proteome</keyword>
<reference evidence="1" key="1">
    <citation type="journal article" date="2019" name="G3 (Bethesda)">
        <title>Genome Assemblies of Two Rare Opportunistic Yeast Pathogens: Diutina rugosa (syn. Candida rugosa) and Trichomonascus ciferrii (syn. Candida ciferrii).</title>
        <authorList>
            <person name="Mixao V."/>
            <person name="Saus E."/>
            <person name="Hansen A.P."/>
            <person name="Lass-Florl C."/>
            <person name="Gabaldon T."/>
        </authorList>
    </citation>
    <scope>NUCLEOTIDE SEQUENCE</scope>
    <source>
        <strain evidence="1">CBS 4856</strain>
    </source>
</reference>
<evidence type="ECO:0000313" key="2">
    <source>
        <dbReference type="Proteomes" id="UP000761534"/>
    </source>
</evidence>
<comment type="caution">
    <text evidence="1">The sequence shown here is derived from an EMBL/GenBank/DDBJ whole genome shotgun (WGS) entry which is preliminary data.</text>
</comment>